<proteinExistence type="predicted"/>
<dbReference type="AlphaFoldDB" id="A0A917JPU7"/>
<dbReference type="InterPro" id="IPR055878">
    <property type="entry name" value="DUF7455"/>
</dbReference>
<dbReference type="Proteomes" id="UP000597989">
    <property type="component" value="Unassembled WGS sequence"/>
</dbReference>
<reference evidence="3 4" key="1">
    <citation type="journal article" date="2014" name="Int. J. Syst. Evol. Microbiol.">
        <title>Complete genome sequence of Corynebacterium casei LMG S-19264T (=DSM 44701T), isolated from a smear-ripened cheese.</title>
        <authorList>
            <consortium name="US DOE Joint Genome Institute (JGI-PGF)"/>
            <person name="Walter F."/>
            <person name="Albersmeier A."/>
            <person name="Kalinowski J."/>
            <person name="Ruckert C."/>
        </authorList>
    </citation>
    <scope>NUCLEOTIDE SEQUENCE [LARGE SCALE GENOMIC DNA]</scope>
    <source>
        <strain evidence="3 4">CGMCC 4.7206</strain>
    </source>
</reference>
<sequence length="63" mass="7238">MTDMLTQPKLPRRTPVDACDRCEHDARIRAVLPTGGELLFCSDHLLEHVDRLRELDVDVRRVG</sequence>
<keyword evidence="5" id="KW-1185">Reference proteome</keyword>
<protein>
    <recommendedName>
        <fullName evidence="1">DUF7455 domain-containing protein</fullName>
    </recommendedName>
</protein>
<name>A0A917JPU7_9PSEU</name>
<reference evidence="2" key="4">
    <citation type="submission" date="2023-12" db="EMBL/GenBank/DDBJ databases">
        <authorList>
            <person name="Sun Q."/>
            <person name="Inoue M."/>
        </authorList>
    </citation>
    <scope>NUCLEOTIDE SEQUENCE</scope>
    <source>
        <strain evidence="2">JCM 10664</strain>
    </source>
</reference>
<evidence type="ECO:0000313" key="3">
    <source>
        <dbReference type="EMBL" id="GGI79410.1"/>
    </source>
</evidence>
<evidence type="ECO:0000313" key="2">
    <source>
        <dbReference type="EMBL" id="GAA0531472.1"/>
    </source>
</evidence>
<evidence type="ECO:0000313" key="4">
    <source>
        <dbReference type="Proteomes" id="UP000597989"/>
    </source>
</evidence>
<dbReference type="Proteomes" id="UP001500220">
    <property type="component" value="Unassembled WGS sequence"/>
</dbReference>
<dbReference type="EMBL" id="BAAAHC010000015">
    <property type="protein sequence ID" value="GAA0531472.1"/>
    <property type="molecule type" value="Genomic_DNA"/>
</dbReference>
<organism evidence="3 4">
    <name type="scientific">Saccharopolyspora thermophila</name>
    <dbReference type="NCBI Taxonomy" id="89367"/>
    <lineage>
        <taxon>Bacteria</taxon>
        <taxon>Bacillati</taxon>
        <taxon>Actinomycetota</taxon>
        <taxon>Actinomycetes</taxon>
        <taxon>Pseudonocardiales</taxon>
        <taxon>Pseudonocardiaceae</taxon>
        <taxon>Saccharopolyspora</taxon>
    </lineage>
</organism>
<gene>
    <name evidence="2" type="ORF">GCM10009545_37360</name>
    <name evidence="3" type="ORF">GCM10011581_15750</name>
</gene>
<dbReference type="Pfam" id="PF24254">
    <property type="entry name" value="DUF7455"/>
    <property type="match status" value="1"/>
</dbReference>
<reference evidence="2 5" key="2">
    <citation type="journal article" date="2019" name="Int. J. Syst. Evol. Microbiol.">
        <title>The Global Catalogue of Microorganisms (GCM) 10K type strain sequencing project: providing services to taxonomists for standard genome sequencing and annotation.</title>
        <authorList>
            <consortium name="The Broad Institute Genomics Platform"/>
            <consortium name="The Broad Institute Genome Sequencing Center for Infectious Disease"/>
            <person name="Wu L."/>
            <person name="Ma J."/>
        </authorList>
    </citation>
    <scope>NUCLEOTIDE SEQUENCE [LARGE SCALE GENOMIC DNA]</scope>
    <source>
        <strain evidence="2 5">JCM 10664</strain>
    </source>
</reference>
<accession>A0A917JPU7</accession>
<reference evidence="3" key="3">
    <citation type="submission" date="2020-09" db="EMBL/GenBank/DDBJ databases">
        <authorList>
            <person name="Sun Q."/>
            <person name="Zhou Y."/>
        </authorList>
    </citation>
    <scope>NUCLEOTIDE SEQUENCE</scope>
    <source>
        <strain evidence="3">CGMCC 4.7206</strain>
    </source>
</reference>
<comment type="caution">
    <text evidence="3">The sequence shown here is derived from an EMBL/GenBank/DDBJ whole genome shotgun (WGS) entry which is preliminary data.</text>
</comment>
<evidence type="ECO:0000313" key="5">
    <source>
        <dbReference type="Proteomes" id="UP001500220"/>
    </source>
</evidence>
<feature type="domain" description="DUF7455" evidence="1">
    <location>
        <begin position="14"/>
        <end position="60"/>
    </location>
</feature>
<dbReference type="EMBL" id="BMMT01000004">
    <property type="protein sequence ID" value="GGI79410.1"/>
    <property type="molecule type" value="Genomic_DNA"/>
</dbReference>
<evidence type="ECO:0000259" key="1">
    <source>
        <dbReference type="Pfam" id="PF24254"/>
    </source>
</evidence>